<dbReference type="AlphaFoldDB" id="A0AAW0LJH9"/>
<sequence>PPTYPNPNSNLYSPRSKPSVLPPWPTSPSFDFLGYAVDGFRDFVSLSVDSSVCPGEITITQVSSDAAGKLSCDPHSNYAGIIAIKNPIGRTFILTRKGLPLDSGLGSSAVVPPLEQFSSTNCSAGSSGRRSWYSLELKSEEKVSDYHTDNVGPVIMGGFVLIRNYEPLDLKKLNFREKKDLYFVLVSPEFKAPTMKMRATLPLEIGMADFAVALAAAVLEGDVAGLGKALSGDRIVEPRQAPLILGMEVVKKVAIEAGAFGCTISGARPTAVAMIDCEERGEDCGEDGGGVLEKRGIKGGGGSESA</sequence>
<dbReference type="SUPFAM" id="SSF55060">
    <property type="entry name" value="GHMP Kinase, C-terminal domain"/>
    <property type="match status" value="1"/>
</dbReference>
<comment type="caution">
    <text evidence="8">The sequence shown here is derived from an EMBL/GenBank/DDBJ whole genome shotgun (WGS) entry which is preliminary data.</text>
</comment>
<dbReference type="EMBL" id="PKMF04000089">
    <property type="protein sequence ID" value="KAK7851320.1"/>
    <property type="molecule type" value="Genomic_DNA"/>
</dbReference>
<dbReference type="PRINTS" id="PR00958">
    <property type="entry name" value="HOMSERKINASE"/>
</dbReference>
<feature type="region of interest" description="Disordered" evidence="6">
    <location>
        <begin position="285"/>
        <end position="306"/>
    </location>
</feature>
<keyword evidence="2" id="KW-0808">Transferase</keyword>
<evidence type="ECO:0000313" key="9">
    <source>
        <dbReference type="Proteomes" id="UP000237347"/>
    </source>
</evidence>
<evidence type="ECO:0000256" key="6">
    <source>
        <dbReference type="SAM" id="MobiDB-lite"/>
    </source>
</evidence>
<evidence type="ECO:0000256" key="1">
    <source>
        <dbReference type="ARBA" id="ARBA00022605"/>
    </source>
</evidence>
<proteinExistence type="predicted"/>
<dbReference type="PANTHER" id="PTHR20861:SF1">
    <property type="entry name" value="HOMOSERINE KINASE"/>
    <property type="match status" value="1"/>
</dbReference>
<keyword evidence="3" id="KW-0547">Nucleotide-binding</keyword>
<dbReference type="GO" id="GO:0008652">
    <property type="term" value="P:amino acid biosynthetic process"/>
    <property type="evidence" value="ECO:0007669"/>
    <property type="project" value="UniProtKB-KW"/>
</dbReference>
<dbReference type="GO" id="GO:0005524">
    <property type="term" value="F:ATP binding"/>
    <property type="evidence" value="ECO:0007669"/>
    <property type="project" value="UniProtKB-KW"/>
</dbReference>
<keyword evidence="5" id="KW-0067">ATP-binding</keyword>
<keyword evidence="1" id="KW-0028">Amino-acid biosynthesis</keyword>
<dbReference type="Proteomes" id="UP000237347">
    <property type="component" value="Unassembled WGS sequence"/>
</dbReference>
<evidence type="ECO:0000259" key="7">
    <source>
        <dbReference type="Pfam" id="PF08544"/>
    </source>
</evidence>
<feature type="non-terminal residue" evidence="8">
    <location>
        <position position="1"/>
    </location>
</feature>
<keyword evidence="9" id="KW-1185">Reference proteome</keyword>
<gene>
    <name evidence="8" type="primary">HSK_5</name>
    <name evidence="8" type="ORF">CFP56_042555</name>
</gene>
<evidence type="ECO:0000256" key="4">
    <source>
        <dbReference type="ARBA" id="ARBA00022777"/>
    </source>
</evidence>
<feature type="domain" description="GHMP kinase C-terminal" evidence="7">
    <location>
        <begin position="215"/>
        <end position="279"/>
    </location>
</feature>
<feature type="region of interest" description="Disordered" evidence="6">
    <location>
        <begin position="1"/>
        <end position="20"/>
    </location>
</feature>
<name>A0AAW0LJH9_QUESU</name>
<dbReference type="Pfam" id="PF08544">
    <property type="entry name" value="GHMP_kinases_C"/>
    <property type="match status" value="1"/>
</dbReference>
<evidence type="ECO:0000256" key="2">
    <source>
        <dbReference type="ARBA" id="ARBA00022679"/>
    </source>
</evidence>
<dbReference type="PANTHER" id="PTHR20861">
    <property type="entry name" value="HOMOSERINE/4-DIPHOSPHOCYTIDYL-2-C-METHYL-D-ERYTHRITOL KINASE"/>
    <property type="match status" value="1"/>
</dbReference>
<evidence type="ECO:0000256" key="3">
    <source>
        <dbReference type="ARBA" id="ARBA00022741"/>
    </source>
</evidence>
<evidence type="ECO:0000313" key="8">
    <source>
        <dbReference type="EMBL" id="KAK7851320.1"/>
    </source>
</evidence>
<evidence type="ECO:0000256" key="5">
    <source>
        <dbReference type="ARBA" id="ARBA00022840"/>
    </source>
</evidence>
<feature type="compositionally biased region" description="Polar residues" evidence="6">
    <location>
        <begin position="1"/>
        <end position="13"/>
    </location>
</feature>
<protein>
    <submittedName>
        <fullName evidence="8">Homoserine kinase</fullName>
    </submittedName>
</protein>
<dbReference type="InterPro" id="IPR013750">
    <property type="entry name" value="GHMP_kinase_C_dom"/>
</dbReference>
<dbReference type="Gene3D" id="3.30.70.890">
    <property type="entry name" value="GHMP kinase, C-terminal domain"/>
    <property type="match status" value="1"/>
</dbReference>
<dbReference type="InterPro" id="IPR036554">
    <property type="entry name" value="GHMP_kinase_C_sf"/>
</dbReference>
<dbReference type="Gene3D" id="3.30.230.10">
    <property type="match status" value="1"/>
</dbReference>
<organism evidence="8 9">
    <name type="scientific">Quercus suber</name>
    <name type="common">Cork oak</name>
    <dbReference type="NCBI Taxonomy" id="58331"/>
    <lineage>
        <taxon>Eukaryota</taxon>
        <taxon>Viridiplantae</taxon>
        <taxon>Streptophyta</taxon>
        <taxon>Embryophyta</taxon>
        <taxon>Tracheophyta</taxon>
        <taxon>Spermatophyta</taxon>
        <taxon>Magnoliopsida</taxon>
        <taxon>eudicotyledons</taxon>
        <taxon>Gunneridae</taxon>
        <taxon>Pentapetalae</taxon>
        <taxon>rosids</taxon>
        <taxon>fabids</taxon>
        <taxon>Fagales</taxon>
        <taxon>Fagaceae</taxon>
        <taxon>Quercus</taxon>
    </lineage>
</organism>
<dbReference type="GO" id="GO:0016301">
    <property type="term" value="F:kinase activity"/>
    <property type="evidence" value="ECO:0007669"/>
    <property type="project" value="UniProtKB-KW"/>
</dbReference>
<keyword evidence="4 8" id="KW-0418">Kinase</keyword>
<dbReference type="InterPro" id="IPR014721">
    <property type="entry name" value="Ribsml_uS5_D2-typ_fold_subgr"/>
</dbReference>
<accession>A0AAW0LJH9</accession>
<reference evidence="8 9" key="1">
    <citation type="journal article" date="2018" name="Sci. Data">
        <title>The draft genome sequence of cork oak.</title>
        <authorList>
            <person name="Ramos A.M."/>
            <person name="Usie A."/>
            <person name="Barbosa P."/>
            <person name="Barros P.M."/>
            <person name="Capote T."/>
            <person name="Chaves I."/>
            <person name="Simoes F."/>
            <person name="Abreu I."/>
            <person name="Carrasquinho I."/>
            <person name="Faro C."/>
            <person name="Guimaraes J.B."/>
            <person name="Mendonca D."/>
            <person name="Nobrega F."/>
            <person name="Rodrigues L."/>
            <person name="Saibo N.J.M."/>
            <person name="Varela M.C."/>
            <person name="Egas C."/>
            <person name="Matos J."/>
            <person name="Miguel C.M."/>
            <person name="Oliveira M.M."/>
            <person name="Ricardo C.P."/>
            <person name="Goncalves S."/>
        </authorList>
    </citation>
    <scope>NUCLEOTIDE SEQUENCE [LARGE SCALE GENOMIC DNA]</scope>
    <source>
        <strain evidence="9">cv. HL8</strain>
    </source>
</reference>